<dbReference type="Proteomes" id="UP000054558">
    <property type="component" value="Unassembled WGS sequence"/>
</dbReference>
<keyword evidence="4 12" id="KW-0808">Transferase</keyword>
<dbReference type="Pfam" id="PF03034">
    <property type="entry name" value="PSS"/>
    <property type="match status" value="1"/>
</dbReference>
<feature type="transmembrane region" description="Helical" evidence="12">
    <location>
        <begin position="65"/>
        <end position="82"/>
    </location>
</feature>
<evidence type="ECO:0000256" key="2">
    <source>
        <dbReference type="ARBA" id="ARBA00005189"/>
    </source>
</evidence>
<dbReference type="PANTHER" id="PTHR15362">
    <property type="entry name" value="PHOSPHATIDYLINOSITOL SYNTHASE"/>
    <property type="match status" value="1"/>
</dbReference>
<dbReference type="GO" id="GO:0106245">
    <property type="term" value="F:L-serine-phosphatidylethanolamine phosphatidyltransferase activity"/>
    <property type="evidence" value="ECO:0007669"/>
    <property type="project" value="InterPro"/>
</dbReference>
<evidence type="ECO:0000256" key="11">
    <source>
        <dbReference type="ARBA" id="ARBA00023264"/>
    </source>
</evidence>
<evidence type="ECO:0000313" key="14">
    <source>
        <dbReference type="Proteomes" id="UP000054558"/>
    </source>
</evidence>
<evidence type="ECO:0000256" key="3">
    <source>
        <dbReference type="ARBA" id="ARBA00022516"/>
    </source>
</evidence>
<feature type="transmembrane region" description="Helical" evidence="12">
    <location>
        <begin position="284"/>
        <end position="302"/>
    </location>
</feature>
<keyword evidence="9 12" id="KW-0472">Membrane</keyword>
<comment type="similarity">
    <text evidence="12">Belongs to the CDP-alcohol phosphatidyltransferase class-I family.</text>
</comment>
<keyword evidence="11 12" id="KW-1208">Phospholipid metabolism</keyword>
<dbReference type="GO" id="GO:0006646">
    <property type="term" value="P:phosphatidylethanolamine biosynthetic process"/>
    <property type="evidence" value="ECO:0007669"/>
    <property type="project" value="UniProtKB-UniPathway"/>
</dbReference>
<evidence type="ECO:0000256" key="9">
    <source>
        <dbReference type="ARBA" id="ARBA00023136"/>
    </source>
</evidence>
<evidence type="ECO:0000256" key="5">
    <source>
        <dbReference type="ARBA" id="ARBA00022692"/>
    </source>
</evidence>
<evidence type="ECO:0000256" key="1">
    <source>
        <dbReference type="ARBA" id="ARBA00004477"/>
    </source>
</evidence>
<sequence>MDSKESERKLASHPSGIDDIDPWVAWAYKPHTITALFAGVFALVYASGTLNTAEQNLDPVSNVKRGICGMVAVYLGYSLLRAPDTLLIRPHPALWRLVHGAAIVYLVVLTFTLFQTAEDARQFLKYLYPELGVDLHERAYGADCRIYTPEHANKFKNVYDTLFDEFVIAHVLGWYCKAITLRSMGLIWTLSIGFELMEVTFNHMLPNFNECWWDALILDILVCNWLGIWAGMKTVKYFEGKTYTWVGISKQPTLTGKVKRSLSQFTPASWDKDTIDPLSGPKQFVLSTLLVLVFLTVEVNAFFLKYELWVPPRNPLNTYRLLLWWLIANPAVREFNVFVQARGDVSKVGPFCWLALANVLLETLICFKFGQGMFHKPMPFYIKAGWSTAAVVYVIFVSSWAWRDYGRYKESSKERKEQ</sequence>
<dbReference type="OrthoDB" id="10265393at2759"/>
<feature type="transmembrane region" description="Helical" evidence="12">
    <location>
        <begin position="94"/>
        <end position="114"/>
    </location>
</feature>
<evidence type="ECO:0000256" key="4">
    <source>
        <dbReference type="ARBA" id="ARBA00022679"/>
    </source>
</evidence>
<dbReference type="UniPathway" id="UPA00558">
    <property type="reaction ID" value="UER00615"/>
</dbReference>
<evidence type="ECO:0000256" key="8">
    <source>
        <dbReference type="ARBA" id="ARBA00023098"/>
    </source>
</evidence>
<comment type="pathway">
    <text evidence="2">Lipid metabolism.</text>
</comment>
<dbReference type="EC" id="2.7.8.8" evidence="12"/>
<gene>
    <name evidence="13" type="ORF">KFL_005150090</name>
</gene>
<reference evidence="13 14" key="1">
    <citation type="journal article" date="2014" name="Nat. Commun.">
        <title>Klebsormidium flaccidum genome reveals primary factors for plant terrestrial adaptation.</title>
        <authorList>
            <person name="Hori K."/>
            <person name="Maruyama F."/>
            <person name="Fujisawa T."/>
            <person name="Togashi T."/>
            <person name="Yamamoto N."/>
            <person name="Seo M."/>
            <person name="Sato S."/>
            <person name="Yamada T."/>
            <person name="Mori H."/>
            <person name="Tajima N."/>
            <person name="Moriyama T."/>
            <person name="Ikeuchi M."/>
            <person name="Watanabe M."/>
            <person name="Wada H."/>
            <person name="Kobayashi K."/>
            <person name="Saito M."/>
            <person name="Masuda T."/>
            <person name="Sasaki-Sekimoto Y."/>
            <person name="Mashiguchi K."/>
            <person name="Awai K."/>
            <person name="Shimojima M."/>
            <person name="Masuda S."/>
            <person name="Iwai M."/>
            <person name="Nobusawa T."/>
            <person name="Narise T."/>
            <person name="Kondo S."/>
            <person name="Saito H."/>
            <person name="Sato R."/>
            <person name="Murakawa M."/>
            <person name="Ihara Y."/>
            <person name="Oshima-Yamada Y."/>
            <person name="Ohtaka K."/>
            <person name="Satoh M."/>
            <person name="Sonobe K."/>
            <person name="Ishii M."/>
            <person name="Ohtani R."/>
            <person name="Kanamori-Sato M."/>
            <person name="Honoki R."/>
            <person name="Miyazaki D."/>
            <person name="Mochizuki H."/>
            <person name="Umetsu J."/>
            <person name="Higashi K."/>
            <person name="Shibata D."/>
            <person name="Kamiya Y."/>
            <person name="Sato N."/>
            <person name="Nakamura Y."/>
            <person name="Tabata S."/>
            <person name="Ida S."/>
            <person name="Kurokawa K."/>
            <person name="Ohta H."/>
        </authorList>
    </citation>
    <scope>NUCLEOTIDE SEQUENCE [LARGE SCALE GENOMIC DNA]</scope>
    <source>
        <strain evidence="13 14">NIES-2285</strain>
    </source>
</reference>
<comment type="subcellular location">
    <subcellularLocation>
        <location evidence="1 12">Endoplasmic reticulum membrane</location>
        <topology evidence="1 12">Multi-pass membrane protein</topology>
    </subcellularLocation>
</comment>
<dbReference type="EMBL" id="DF237464">
    <property type="protein sequence ID" value="GAQ89376.1"/>
    <property type="molecule type" value="Genomic_DNA"/>
</dbReference>
<dbReference type="GO" id="GO:0005789">
    <property type="term" value="C:endoplasmic reticulum membrane"/>
    <property type="evidence" value="ECO:0007669"/>
    <property type="project" value="UniProtKB-SubCell"/>
</dbReference>
<feature type="transmembrane region" description="Helical" evidence="12">
    <location>
        <begin position="33"/>
        <end position="53"/>
    </location>
</feature>
<dbReference type="STRING" id="105231.A0A1Y1IKS2"/>
<evidence type="ECO:0000256" key="10">
    <source>
        <dbReference type="ARBA" id="ARBA00023209"/>
    </source>
</evidence>
<dbReference type="GO" id="GO:0006659">
    <property type="term" value="P:phosphatidylserine biosynthetic process"/>
    <property type="evidence" value="ECO:0007669"/>
    <property type="project" value="UniProtKB-UniRule"/>
</dbReference>
<evidence type="ECO:0000256" key="6">
    <source>
        <dbReference type="ARBA" id="ARBA00022824"/>
    </source>
</evidence>
<comment type="catalytic activity">
    <reaction evidence="12">
        <text>a CDP-1,2-diacyl-sn-glycerol + L-serine = a 1,2-diacyl-sn-glycero-3-phospho-L-serine + CMP + H(+)</text>
        <dbReference type="Rhea" id="RHEA:16913"/>
        <dbReference type="ChEBI" id="CHEBI:15378"/>
        <dbReference type="ChEBI" id="CHEBI:33384"/>
        <dbReference type="ChEBI" id="CHEBI:57262"/>
        <dbReference type="ChEBI" id="CHEBI:58332"/>
        <dbReference type="ChEBI" id="CHEBI:60377"/>
        <dbReference type="EC" id="2.7.8.8"/>
    </reaction>
</comment>
<feature type="transmembrane region" description="Helical" evidence="12">
    <location>
        <begin position="322"/>
        <end position="339"/>
    </location>
</feature>
<protein>
    <recommendedName>
        <fullName evidence="12">CDP-diacylglycerol--serine O-phosphatidyltransferase</fullName>
        <ecNumber evidence="12">2.7.8.8</ecNumber>
    </recommendedName>
    <alternativeName>
        <fullName evidence="12">Phosphatidylserine synthase</fullName>
    </alternativeName>
</protein>
<proteinExistence type="inferred from homology"/>
<evidence type="ECO:0000256" key="7">
    <source>
        <dbReference type="ARBA" id="ARBA00022989"/>
    </source>
</evidence>
<dbReference type="PANTHER" id="PTHR15362:SF7">
    <property type="entry name" value="PHOSPHATIDYLSERINE SYNTHASE 2"/>
    <property type="match status" value="1"/>
</dbReference>
<evidence type="ECO:0000313" key="13">
    <source>
        <dbReference type="EMBL" id="GAQ89376.1"/>
    </source>
</evidence>
<accession>A0A1Y1IKS2</accession>
<name>A0A1Y1IKS2_KLENI</name>
<dbReference type="GO" id="GO:0003882">
    <property type="term" value="F:CDP-diacylglycerol-serine O-phosphatidyltransferase activity"/>
    <property type="evidence" value="ECO:0007669"/>
    <property type="project" value="UniProtKB-UniRule"/>
</dbReference>
<keyword evidence="3 12" id="KW-0444">Lipid biosynthesis</keyword>
<comment type="pathway">
    <text evidence="12">Phospholipid metabolism; phosphatidylethanolamine biosynthesis; phosphatidylethanolamine from CDP-diacylglycerol: step 1/2.</text>
</comment>
<keyword evidence="14" id="KW-1185">Reference proteome</keyword>
<feature type="transmembrane region" description="Helical" evidence="12">
    <location>
        <begin position="351"/>
        <end position="374"/>
    </location>
</feature>
<keyword evidence="7 12" id="KW-1133">Transmembrane helix</keyword>
<dbReference type="OMA" id="LPNFWEC"/>
<dbReference type="AlphaFoldDB" id="A0A1Y1IKS2"/>
<comment type="function">
    <text evidence="12">Catalyzes a base-exchange reaction in which the polar head group of phosphatidylethanolamine (PE) is replaced by L-serine.</text>
</comment>
<keyword evidence="8 12" id="KW-0443">Lipid metabolism</keyword>
<evidence type="ECO:0000256" key="12">
    <source>
        <dbReference type="RuleBase" id="RU368094"/>
    </source>
</evidence>
<keyword evidence="10 12" id="KW-0594">Phospholipid biosynthesis</keyword>
<keyword evidence="5 12" id="KW-0812">Transmembrane</keyword>
<organism evidence="13 14">
    <name type="scientific">Klebsormidium nitens</name>
    <name type="common">Green alga</name>
    <name type="synonym">Ulothrix nitens</name>
    <dbReference type="NCBI Taxonomy" id="105231"/>
    <lineage>
        <taxon>Eukaryota</taxon>
        <taxon>Viridiplantae</taxon>
        <taxon>Streptophyta</taxon>
        <taxon>Klebsormidiophyceae</taxon>
        <taxon>Klebsormidiales</taxon>
        <taxon>Klebsormidiaceae</taxon>
        <taxon>Klebsormidium</taxon>
    </lineage>
</organism>
<dbReference type="InterPro" id="IPR004277">
    <property type="entry name" value="PSS"/>
</dbReference>
<feature type="transmembrane region" description="Helical" evidence="12">
    <location>
        <begin position="380"/>
        <end position="402"/>
    </location>
</feature>
<keyword evidence="6 12" id="KW-0256">Endoplasmic reticulum</keyword>